<feature type="compositionally biased region" description="Low complexity" evidence="1">
    <location>
        <begin position="147"/>
        <end position="179"/>
    </location>
</feature>
<evidence type="ECO:0000313" key="3">
    <source>
        <dbReference type="Proteomes" id="UP000215377"/>
    </source>
</evidence>
<keyword evidence="3" id="KW-1185">Reference proteome</keyword>
<name>A0A225NLE4_9RHOB</name>
<comment type="caution">
    <text evidence="2">The sequence shown here is derived from an EMBL/GenBank/DDBJ whole genome shotgun (WGS) entry which is preliminary data.</text>
</comment>
<dbReference type="EMBL" id="AQQR01000003">
    <property type="protein sequence ID" value="OWU74753.1"/>
    <property type="molecule type" value="Genomic_DNA"/>
</dbReference>
<gene>
    <name evidence="2" type="ORF">ATO3_09090</name>
</gene>
<evidence type="ECO:0000313" key="2">
    <source>
        <dbReference type="EMBL" id="OWU74753.1"/>
    </source>
</evidence>
<accession>A0A225NLE4</accession>
<feature type="region of interest" description="Disordered" evidence="1">
    <location>
        <begin position="139"/>
        <end position="179"/>
    </location>
</feature>
<dbReference type="AlphaFoldDB" id="A0A225NLE4"/>
<organism evidence="2 3">
    <name type="scientific">Marinibacterium profundimaris</name>
    <dbReference type="NCBI Taxonomy" id="1679460"/>
    <lineage>
        <taxon>Bacteria</taxon>
        <taxon>Pseudomonadati</taxon>
        <taxon>Pseudomonadota</taxon>
        <taxon>Alphaproteobacteria</taxon>
        <taxon>Rhodobacterales</taxon>
        <taxon>Paracoccaceae</taxon>
        <taxon>Marinibacterium</taxon>
    </lineage>
</organism>
<evidence type="ECO:0000256" key="1">
    <source>
        <dbReference type="SAM" id="MobiDB-lite"/>
    </source>
</evidence>
<proteinExistence type="predicted"/>
<reference evidence="2 3" key="1">
    <citation type="submission" date="2013-04" db="EMBL/GenBank/DDBJ databases">
        <title>Oceanicola sp. 22II1-22F33 Genome Sequencing.</title>
        <authorList>
            <person name="Lai Q."/>
            <person name="Li G."/>
            <person name="Shao Z."/>
        </authorList>
    </citation>
    <scope>NUCLEOTIDE SEQUENCE [LARGE SCALE GENOMIC DNA]</scope>
    <source>
        <strain evidence="2 3">22II1-22F33</strain>
    </source>
</reference>
<feature type="compositionally biased region" description="Low complexity" evidence="1">
    <location>
        <begin position="380"/>
        <end position="394"/>
    </location>
</feature>
<protein>
    <submittedName>
        <fullName evidence="2">Uncharacterized protein</fullName>
    </submittedName>
</protein>
<dbReference type="Proteomes" id="UP000215377">
    <property type="component" value="Unassembled WGS sequence"/>
</dbReference>
<feature type="region of interest" description="Disordered" evidence="1">
    <location>
        <begin position="380"/>
        <end position="401"/>
    </location>
</feature>
<sequence length="481" mass="48059">MAGIVLGFAMSSGSEQDARMTAQMDEMQAGLARALEDVSVKVDALAGGIQANETAIAALTGTLEDQSTGTAASLEALGAKAEAESAALQELRGALEQLSGDQASLSDTVTGMTGDMDSMRGDLMAAMQETLTAAAAAVGMGGTSPQAPGSAGTGATRTAAAPPDGTEEPAAADTAGAAEPVDDTAEAEALAAAVGDDGMILSIGESAQLGETRIFLSRVSEAGAHLRIRGQDPVTAGIDGAAADVGGGCAVALAGLVGRKAYLTTACADEAAGTGVAQGELPEPVDMALAVGQTGLFGDMRVFLSRLDGGAAHLRIFTLTGMSEEATVGTRQPHVMANGCGVALKGLDGRVAHLHAACGDDAVSLADIATLVAAPAPVPEIEAAPETPETAATEPEADPEPRLADRLSETGLMLKVGQTATVGDARIFVQRLPDNTAQLMQVGQGPLSLDIFRPAELDNGCSLVLLGVQDGAAYVEPSCPE</sequence>